<dbReference type="AlphaFoldDB" id="A0A3M7QTB8"/>
<dbReference type="EC" id="3.6.1.15" evidence="9"/>
<comment type="caution">
    <text evidence="7">Lacks conserved residue(s) required for the propagation of feature annotation.</text>
</comment>
<dbReference type="GO" id="GO:0007052">
    <property type="term" value="P:mitotic spindle organization"/>
    <property type="evidence" value="ECO:0007669"/>
    <property type="project" value="TreeGrafter"/>
</dbReference>
<dbReference type="EMBL" id="REGN01005213">
    <property type="protein sequence ID" value="RNA14301.1"/>
    <property type="molecule type" value="Genomic_DNA"/>
</dbReference>
<keyword evidence="4" id="KW-0067">ATP-binding</keyword>
<dbReference type="PROSITE" id="PS50067">
    <property type="entry name" value="KINESIN_MOTOR_2"/>
    <property type="match status" value="1"/>
</dbReference>
<dbReference type="GO" id="GO:0008017">
    <property type="term" value="F:microtubule binding"/>
    <property type="evidence" value="ECO:0007669"/>
    <property type="project" value="InterPro"/>
</dbReference>
<dbReference type="InterPro" id="IPR027640">
    <property type="entry name" value="Kinesin-like_fam"/>
</dbReference>
<evidence type="ECO:0000256" key="3">
    <source>
        <dbReference type="ARBA" id="ARBA00022741"/>
    </source>
</evidence>
<comment type="caution">
    <text evidence="9">The sequence shown here is derived from an EMBL/GenBank/DDBJ whole genome shotgun (WGS) entry which is preliminary data.</text>
</comment>
<dbReference type="STRING" id="10195.A0A3M7QTB8"/>
<evidence type="ECO:0000259" key="8">
    <source>
        <dbReference type="PROSITE" id="PS50067"/>
    </source>
</evidence>
<keyword evidence="3" id="KW-0547">Nucleotide-binding</keyword>
<evidence type="ECO:0000313" key="10">
    <source>
        <dbReference type="Proteomes" id="UP000276133"/>
    </source>
</evidence>
<dbReference type="PANTHER" id="PTHR47969:SF15">
    <property type="entry name" value="CHROMOSOME-ASSOCIATED KINESIN KIF4A-RELATED"/>
    <property type="match status" value="1"/>
</dbReference>
<accession>A0A3M7QTB8</accession>
<evidence type="ECO:0000313" key="9">
    <source>
        <dbReference type="EMBL" id="RNA14301.1"/>
    </source>
</evidence>
<dbReference type="PANTHER" id="PTHR47969">
    <property type="entry name" value="CHROMOSOME-ASSOCIATED KINESIN KIF4A-RELATED"/>
    <property type="match status" value="1"/>
</dbReference>
<dbReference type="GO" id="GO:0005524">
    <property type="term" value="F:ATP binding"/>
    <property type="evidence" value="ECO:0007669"/>
    <property type="project" value="UniProtKB-KW"/>
</dbReference>
<comment type="subcellular location">
    <subcellularLocation>
        <location evidence="1">Cytoplasm</location>
        <location evidence="1">Cytoskeleton</location>
    </subcellularLocation>
</comment>
<dbReference type="GO" id="GO:0007018">
    <property type="term" value="P:microtubule-based movement"/>
    <property type="evidence" value="ECO:0007669"/>
    <property type="project" value="InterPro"/>
</dbReference>
<dbReference type="InterPro" id="IPR027417">
    <property type="entry name" value="P-loop_NTPase"/>
</dbReference>
<reference evidence="9 10" key="1">
    <citation type="journal article" date="2018" name="Sci. Rep.">
        <title>Genomic signatures of local adaptation to the degree of environmental predictability in rotifers.</title>
        <authorList>
            <person name="Franch-Gras L."/>
            <person name="Hahn C."/>
            <person name="Garcia-Roger E.M."/>
            <person name="Carmona M.J."/>
            <person name="Serra M."/>
            <person name="Gomez A."/>
        </authorList>
    </citation>
    <scope>NUCLEOTIDE SEQUENCE [LARGE SCALE GENOMIC DNA]</scope>
    <source>
        <strain evidence="9">HYR1</strain>
    </source>
</reference>
<dbReference type="Pfam" id="PF00225">
    <property type="entry name" value="Kinesin"/>
    <property type="match status" value="1"/>
</dbReference>
<dbReference type="Gene3D" id="3.40.850.10">
    <property type="entry name" value="Kinesin motor domain"/>
    <property type="match status" value="1"/>
</dbReference>
<evidence type="ECO:0000256" key="7">
    <source>
        <dbReference type="PROSITE-ProRule" id="PRU00283"/>
    </source>
</evidence>
<feature type="domain" description="Kinesin motor" evidence="8">
    <location>
        <begin position="1"/>
        <end position="129"/>
    </location>
</feature>
<dbReference type="OrthoDB" id="3176171at2759"/>
<sequence length="129" mass="14657">MNKMSKMYKMSKITNKDLKFSVKVSFVEVYNEEIKDLFSLKGTQETLNIREEKNTIRVMNLSEIEVKISITTIQLLEQGFKGRIVGGTAMDNQSSRSHAIFTITLEQANCSSQSGRNSDNGCLIKSKFY</sequence>
<dbReference type="GO" id="GO:0003777">
    <property type="term" value="F:microtubule motor activity"/>
    <property type="evidence" value="ECO:0007669"/>
    <property type="project" value="InterPro"/>
</dbReference>
<keyword evidence="10" id="KW-1185">Reference proteome</keyword>
<comment type="similarity">
    <text evidence="7">Belongs to the TRAFAC class myosin-kinesin ATPase superfamily. Kinesin family.</text>
</comment>
<evidence type="ECO:0000256" key="4">
    <source>
        <dbReference type="ARBA" id="ARBA00022840"/>
    </source>
</evidence>
<dbReference type="SUPFAM" id="SSF52540">
    <property type="entry name" value="P-loop containing nucleoside triphosphate hydrolases"/>
    <property type="match status" value="1"/>
</dbReference>
<gene>
    <name evidence="9" type="ORF">BpHYR1_051569</name>
</gene>
<keyword evidence="5" id="KW-0175">Coiled coil</keyword>
<proteinExistence type="inferred from homology"/>
<keyword evidence="2" id="KW-0963">Cytoplasm</keyword>
<name>A0A3M7QTB8_BRAPC</name>
<evidence type="ECO:0000256" key="2">
    <source>
        <dbReference type="ARBA" id="ARBA00022490"/>
    </source>
</evidence>
<evidence type="ECO:0000256" key="5">
    <source>
        <dbReference type="ARBA" id="ARBA00023054"/>
    </source>
</evidence>
<dbReference type="GO" id="GO:0005875">
    <property type="term" value="C:microtubule associated complex"/>
    <property type="evidence" value="ECO:0007669"/>
    <property type="project" value="TreeGrafter"/>
</dbReference>
<dbReference type="GO" id="GO:0017111">
    <property type="term" value="F:ribonucleoside triphosphate phosphatase activity"/>
    <property type="evidence" value="ECO:0007669"/>
    <property type="project" value="UniProtKB-EC"/>
</dbReference>
<protein>
    <submittedName>
        <fullName evidence="9">Chromosome-associated kinesin KIF4B</fullName>
        <ecNumber evidence="9">3.6.1.15</ecNumber>
    </submittedName>
</protein>
<dbReference type="GO" id="GO:0051231">
    <property type="term" value="P:spindle elongation"/>
    <property type="evidence" value="ECO:0007669"/>
    <property type="project" value="TreeGrafter"/>
</dbReference>
<keyword evidence="6" id="KW-0206">Cytoskeleton</keyword>
<dbReference type="InterPro" id="IPR036961">
    <property type="entry name" value="Kinesin_motor_dom_sf"/>
</dbReference>
<dbReference type="Proteomes" id="UP000276133">
    <property type="component" value="Unassembled WGS sequence"/>
</dbReference>
<dbReference type="InterPro" id="IPR001752">
    <property type="entry name" value="Kinesin_motor_dom"/>
</dbReference>
<organism evidence="9 10">
    <name type="scientific">Brachionus plicatilis</name>
    <name type="common">Marine rotifer</name>
    <name type="synonym">Brachionus muelleri</name>
    <dbReference type="NCBI Taxonomy" id="10195"/>
    <lineage>
        <taxon>Eukaryota</taxon>
        <taxon>Metazoa</taxon>
        <taxon>Spiralia</taxon>
        <taxon>Gnathifera</taxon>
        <taxon>Rotifera</taxon>
        <taxon>Eurotatoria</taxon>
        <taxon>Monogononta</taxon>
        <taxon>Pseudotrocha</taxon>
        <taxon>Ploima</taxon>
        <taxon>Brachionidae</taxon>
        <taxon>Brachionus</taxon>
    </lineage>
</organism>
<keyword evidence="9" id="KW-0378">Hydrolase</keyword>
<evidence type="ECO:0000256" key="6">
    <source>
        <dbReference type="ARBA" id="ARBA00023212"/>
    </source>
</evidence>
<evidence type="ECO:0000256" key="1">
    <source>
        <dbReference type="ARBA" id="ARBA00004245"/>
    </source>
</evidence>